<dbReference type="InterPro" id="IPR050796">
    <property type="entry name" value="SCF_F-box_component"/>
</dbReference>
<protein>
    <recommendedName>
        <fullName evidence="1">F-box associated beta-propeller type 1 domain-containing protein</fullName>
    </recommendedName>
</protein>
<evidence type="ECO:0000313" key="2">
    <source>
        <dbReference type="EMBL" id="PKI75147.1"/>
    </source>
</evidence>
<gene>
    <name evidence="2" type="ORF">CRG98_004482</name>
</gene>
<proteinExistence type="predicted"/>
<feature type="domain" description="F-box associated beta-propeller type 1" evidence="1">
    <location>
        <begin position="48"/>
        <end position="293"/>
    </location>
</feature>
<dbReference type="InterPro" id="IPR011043">
    <property type="entry name" value="Gal_Oxase/kelch_b-propeller"/>
</dbReference>
<comment type="caution">
    <text evidence="2">The sequence shown here is derived from an EMBL/GenBank/DDBJ whole genome shotgun (WGS) entry which is preliminary data.</text>
</comment>
<dbReference type="Pfam" id="PF07734">
    <property type="entry name" value="FBA_1"/>
    <property type="match status" value="1"/>
</dbReference>
<dbReference type="InterPro" id="IPR017451">
    <property type="entry name" value="F-box-assoc_interact_dom"/>
</dbReference>
<evidence type="ECO:0000313" key="3">
    <source>
        <dbReference type="Proteomes" id="UP000233551"/>
    </source>
</evidence>
<dbReference type="NCBIfam" id="TIGR01640">
    <property type="entry name" value="F_box_assoc_1"/>
    <property type="match status" value="1"/>
</dbReference>
<reference evidence="2 3" key="1">
    <citation type="submission" date="2017-11" db="EMBL/GenBank/DDBJ databases">
        <title>De-novo sequencing of pomegranate (Punica granatum L.) genome.</title>
        <authorList>
            <person name="Akparov Z."/>
            <person name="Amiraslanov A."/>
            <person name="Hajiyeva S."/>
            <person name="Abbasov M."/>
            <person name="Kaur K."/>
            <person name="Hamwieh A."/>
            <person name="Solovyev V."/>
            <person name="Salamov A."/>
            <person name="Braich B."/>
            <person name="Kosarev P."/>
            <person name="Mahmoud A."/>
            <person name="Hajiyev E."/>
            <person name="Babayeva S."/>
            <person name="Izzatullayeva V."/>
            <person name="Mammadov A."/>
            <person name="Mammadov A."/>
            <person name="Sharifova S."/>
            <person name="Ojaghi J."/>
            <person name="Eynullazada K."/>
            <person name="Bayramov B."/>
            <person name="Abdulazimova A."/>
            <person name="Shahmuradov I."/>
        </authorList>
    </citation>
    <scope>NUCLEOTIDE SEQUENCE [LARGE SCALE GENOMIC DNA]</scope>
    <source>
        <strain evidence="3">cv. AG2017</strain>
        <tissue evidence="2">Leaf</tissue>
    </source>
</reference>
<organism evidence="2 3">
    <name type="scientific">Punica granatum</name>
    <name type="common">Pomegranate</name>
    <dbReference type="NCBI Taxonomy" id="22663"/>
    <lineage>
        <taxon>Eukaryota</taxon>
        <taxon>Viridiplantae</taxon>
        <taxon>Streptophyta</taxon>
        <taxon>Embryophyta</taxon>
        <taxon>Tracheophyta</taxon>
        <taxon>Spermatophyta</taxon>
        <taxon>Magnoliopsida</taxon>
        <taxon>eudicotyledons</taxon>
        <taxon>Gunneridae</taxon>
        <taxon>Pentapetalae</taxon>
        <taxon>rosids</taxon>
        <taxon>malvids</taxon>
        <taxon>Myrtales</taxon>
        <taxon>Lythraceae</taxon>
        <taxon>Punica</taxon>
    </lineage>
</organism>
<dbReference type="PANTHER" id="PTHR31672:SF13">
    <property type="entry name" value="F-BOX PROTEIN CPR30-LIKE"/>
    <property type="match status" value="1"/>
</dbReference>
<name>A0A2I0L362_PUNGR</name>
<sequence>MAMIRDPFSCTKVLVLGKPFRSISTELLNDDTRIEAIPTTVLGFPMKISEEKSRFFLLNPTTRECRELPSPEVAHSDVRFFYGLGYDSQTRDYKLVRGRLVAHRHGSCCYGTSTIEILSLVSNSWRMIVLEGVFFRSTSAYFGVYASGSLHWLMGDRLTSFDVSGEKFHETVHLTGIDEYENDRLEGIGVSGESLFVCRGCQSGPNFEAWVMKWDGKESSWTKLCSVLVDEYSPFAKYYVRPLYFTRDGKIVMVRCGTQLCRYDPEENAIKMFEFDKEMEVYRLATYVESLVSPGNEVVQR</sequence>
<dbReference type="EMBL" id="PGOL01000185">
    <property type="protein sequence ID" value="PKI75147.1"/>
    <property type="molecule type" value="Genomic_DNA"/>
</dbReference>
<keyword evidence="3" id="KW-1185">Reference proteome</keyword>
<dbReference type="Proteomes" id="UP000233551">
    <property type="component" value="Unassembled WGS sequence"/>
</dbReference>
<dbReference type="AlphaFoldDB" id="A0A2I0L362"/>
<evidence type="ECO:0000259" key="1">
    <source>
        <dbReference type="Pfam" id="PF07734"/>
    </source>
</evidence>
<dbReference type="InterPro" id="IPR006527">
    <property type="entry name" value="F-box-assoc_dom_typ1"/>
</dbReference>
<dbReference type="PANTHER" id="PTHR31672">
    <property type="entry name" value="BNACNNG10540D PROTEIN"/>
    <property type="match status" value="1"/>
</dbReference>
<dbReference type="SUPFAM" id="SSF50965">
    <property type="entry name" value="Galactose oxidase, central domain"/>
    <property type="match status" value="1"/>
</dbReference>
<accession>A0A2I0L362</accession>